<dbReference type="GO" id="GO:0006355">
    <property type="term" value="P:regulation of DNA-templated transcription"/>
    <property type="evidence" value="ECO:0007669"/>
    <property type="project" value="InterPro"/>
</dbReference>
<dbReference type="InterPro" id="IPR002145">
    <property type="entry name" value="CopG"/>
</dbReference>
<dbReference type="Proteomes" id="UP000587396">
    <property type="component" value="Unassembled WGS sequence"/>
</dbReference>
<dbReference type="AlphaFoldDB" id="A0A842J9H3"/>
<evidence type="ECO:0000259" key="1">
    <source>
        <dbReference type="Pfam" id="PF01402"/>
    </source>
</evidence>
<protein>
    <submittedName>
        <fullName evidence="2">Ribbon-helix-helix protein, CopG family</fullName>
    </submittedName>
</protein>
<dbReference type="InterPro" id="IPR010985">
    <property type="entry name" value="Ribbon_hlx_hlx"/>
</dbReference>
<evidence type="ECO:0000313" key="2">
    <source>
        <dbReference type="EMBL" id="MBC2888443.1"/>
    </source>
</evidence>
<proteinExistence type="predicted"/>
<feature type="domain" description="Ribbon-helix-helix protein CopG" evidence="1">
    <location>
        <begin position="50"/>
        <end position="87"/>
    </location>
</feature>
<gene>
    <name evidence="2" type="ORF">H7313_03640</name>
</gene>
<dbReference type="EMBL" id="JACMSE010000002">
    <property type="protein sequence ID" value="MBC2888443.1"/>
    <property type="molecule type" value="Genomic_DNA"/>
</dbReference>
<dbReference type="SUPFAM" id="SSF47598">
    <property type="entry name" value="Ribbon-helix-helix"/>
    <property type="match status" value="1"/>
</dbReference>
<dbReference type="Pfam" id="PF01402">
    <property type="entry name" value="RHH_1"/>
    <property type="match status" value="1"/>
</dbReference>
<evidence type="ECO:0000313" key="3">
    <source>
        <dbReference type="Proteomes" id="UP000587396"/>
    </source>
</evidence>
<reference evidence="2 3" key="1">
    <citation type="submission" date="2020-08" db="EMBL/GenBank/DDBJ databases">
        <authorList>
            <person name="Liu C."/>
            <person name="Sun Q."/>
        </authorList>
    </citation>
    <scope>NUCLEOTIDE SEQUENCE [LARGE SCALE GENOMIC DNA]</scope>
    <source>
        <strain evidence="2 3">N22</strain>
    </source>
</reference>
<accession>A0A842J9H3</accession>
<keyword evidence="3" id="KW-1185">Reference proteome</keyword>
<comment type="caution">
    <text evidence="2">The sequence shown here is derived from an EMBL/GenBank/DDBJ whole genome shotgun (WGS) entry which is preliminary data.</text>
</comment>
<organism evidence="2 3">
    <name type="scientific">Gordonibacter massiliensis</name>
    <name type="common">ex Traore et al. 2017</name>
    <dbReference type="NCBI Taxonomy" id="1841863"/>
    <lineage>
        <taxon>Bacteria</taxon>
        <taxon>Bacillati</taxon>
        <taxon>Actinomycetota</taxon>
        <taxon>Coriobacteriia</taxon>
        <taxon>Eggerthellales</taxon>
        <taxon>Eggerthellaceae</taxon>
        <taxon>Gordonibacter</taxon>
    </lineage>
</organism>
<sequence length="90" mass="10378">MSREELNRRIGVTEEQLDKEAEEYENDTWDASKFGKVVMGRPSLADEEVKPITFRLPVSKIAALDRRAAREGRTRSEELRLAVDDRLMKA</sequence>
<name>A0A842J9H3_9ACTN</name>
<dbReference type="RefSeq" id="WP_080145235.1">
    <property type="nucleotide sequence ID" value="NZ_JACMSE010000002.1"/>
</dbReference>